<protein>
    <submittedName>
        <fullName evidence="2">Uncharacterized protein</fullName>
    </submittedName>
</protein>
<feature type="compositionally biased region" description="Basic and acidic residues" evidence="1">
    <location>
        <begin position="1"/>
        <end position="11"/>
    </location>
</feature>
<dbReference type="EMBL" id="FUWJ01000005">
    <property type="protein sequence ID" value="SKA17690.1"/>
    <property type="molecule type" value="Genomic_DNA"/>
</dbReference>
<evidence type="ECO:0000313" key="3">
    <source>
        <dbReference type="Proteomes" id="UP000190092"/>
    </source>
</evidence>
<name>A0A1T4RNW5_9HYPH</name>
<reference evidence="3" key="1">
    <citation type="submission" date="2017-02" db="EMBL/GenBank/DDBJ databases">
        <authorList>
            <person name="Varghese N."/>
            <person name="Submissions S."/>
        </authorList>
    </citation>
    <scope>NUCLEOTIDE SEQUENCE [LARGE SCALE GENOMIC DNA]</scope>
    <source>
        <strain evidence="3">ATCC 27094</strain>
    </source>
</reference>
<sequence>MTVSKTDEDLNPRVTAKKGPELINTEATDPQVKALLARYPKAKNIERLPSGSFAVRFLKKRNVYIKPRSHG</sequence>
<dbReference type="RefSeq" id="WP_085935669.1">
    <property type="nucleotide sequence ID" value="NZ_FUWJ01000005.1"/>
</dbReference>
<dbReference type="Proteomes" id="UP000190092">
    <property type="component" value="Unassembled WGS sequence"/>
</dbReference>
<feature type="region of interest" description="Disordered" evidence="1">
    <location>
        <begin position="1"/>
        <end position="24"/>
    </location>
</feature>
<evidence type="ECO:0000256" key="1">
    <source>
        <dbReference type="SAM" id="MobiDB-lite"/>
    </source>
</evidence>
<proteinExistence type="predicted"/>
<dbReference type="STRING" id="225324.SAMN02745126_04000"/>
<gene>
    <name evidence="2" type="ORF">SAMN02745126_04000</name>
</gene>
<accession>A0A1T4RNW5</accession>
<organism evidence="2 3">
    <name type="scientific">Enhydrobacter aerosaccus</name>
    <dbReference type="NCBI Taxonomy" id="225324"/>
    <lineage>
        <taxon>Bacteria</taxon>
        <taxon>Pseudomonadati</taxon>
        <taxon>Pseudomonadota</taxon>
        <taxon>Alphaproteobacteria</taxon>
        <taxon>Hyphomicrobiales</taxon>
        <taxon>Enhydrobacter</taxon>
    </lineage>
</organism>
<keyword evidence="3" id="KW-1185">Reference proteome</keyword>
<dbReference type="AlphaFoldDB" id="A0A1T4RNW5"/>
<evidence type="ECO:0000313" key="2">
    <source>
        <dbReference type="EMBL" id="SKA17690.1"/>
    </source>
</evidence>